<dbReference type="PRINTS" id="PR00385">
    <property type="entry name" value="P450"/>
</dbReference>
<evidence type="ECO:0000256" key="10">
    <source>
        <dbReference type="ARBA" id="ARBA00023136"/>
    </source>
</evidence>
<evidence type="ECO:0008006" key="16">
    <source>
        <dbReference type="Google" id="ProtNLM"/>
    </source>
</evidence>
<feature type="transmembrane region" description="Helical" evidence="13">
    <location>
        <begin position="6"/>
        <end position="27"/>
    </location>
</feature>
<evidence type="ECO:0000256" key="5">
    <source>
        <dbReference type="ARBA" id="ARBA00022723"/>
    </source>
</evidence>
<dbReference type="Proteomes" id="UP001417504">
    <property type="component" value="Unassembled WGS sequence"/>
</dbReference>
<evidence type="ECO:0000313" key="15">
    <source>
        <dbReference type="Proteomes" id="UP001417504"/>
    </source>
</evidence>
<dbReference type="EMBL" id="JBBNAE010000006">
    <property type="protein sequence ID" value="KAK9115984.1"/>
    <property type="molecule type" value="Genomic_DNA"/>
</dbReference>
<comment type="caution">
    <text evidence="14">The sequence shown here is derived from an EMBL/GenBank/DDBJ whole genome shotgun (WGS) entry which is preliminary data.</text>
</comment>
<evidence type="ECO:0000313" key="14">
    <source>
        <dbReference type="EMBL" id="KAK9115984.1"/>
    </source>
</evidence>
<proteinExistence type="inferred from homology"/>
<dbReference type="InterPro" id="IPR036396">
    <property type="entry name" value="Cyt_P450_sf"/>
</dbReference>
<sequence length="513" mass="58972">MLVLVWVWIFLSVLAIVAYNVLSFYWLSPRHIRRVMESQGISGPKPRFLIGNMKEMSSLVATTTCKDMTFIDHNIVGRIIPHYVLWSKQYGKRFIFWVGSEPRMCLTDTNLIKEFFIKHSNHSGKSWLQQEGTKHFIGKGVLMANGMEWYHQRQIVSPAFMADKLKNYAEYMVQCTNEMLDSLSEALRSSGSTEVEIGQYMVQVTAEIICRTAFDSSYEKGKQIFETLTQLQHLCSQANQHLYFPGSRFFPNKYNREIKSKKKEMENLLKEIIASRKVRVGTSQQSDLLSLLLSETNKSKSKKGFKIDVQMVMDECKTFFFAGHETSSTLLTWTIMLLASNTEWQCRVRAEVLHVLNDGQTPLPEQLHKLILLNMVINESMRLYPPAFPFPRMFFDDIKLGDLDIPKGLSIWVPVLAINHSEDIWGKDANEFKPERFVDTQTFTTGKLFMPFGMGPRTCIGQAFALREAKIVLALLLSRFSFTISENYRHAPVNVLTLKPKYGVPIHLKPLSS</sequence>
<comment type="subcellular location">
    <subcellularLocation>
        <location evidence="1">Membrane</location>
    </subcellularLocation>
</comment>
<keyword evidence="9 12" id="KW-0503">Monooxygenase</keyword>
<dbReference type="AlphaFoldDB" id="A0AAP0II74"/>
<keyword evidence="7 12" id="KW-0560">Oxidoreductase</keyword>
<dbReference type="GO" id="GO:0016705">
    <property type="term" value="F:oxidoreductase activity, acting on paired donors, with incorporation or reduction of molecular oxygen"/>
    <property type="evidence" value="ECO:0007669"/>
    <property type="project" value="InterPro"/>
</dbReference>
<dbReference type="PANTHER" id="PTHR24282">
    <property type="entry name" value="CYTOCHROME P450 FAMILY MEMBER"/>
    <property type="match status" value="1"/>
</dbReference>
<name>A0AAP0II74_9MAGN</name>
<dbReference type="PANTHER" id="PTHR24282:SF228">
    <property type="entry name" value="CYTOKININ HYDROXYLASE"/>
    <property type="match status" value="1"/>
</dbReference>
<keyword evidence="15" id="KW-1185">Reference proteome</keyword>
<dbReference type="SUPFAM" id="SSF48264">
    <property type="entry name" value="Cytochrome P450"/>
    <property type="match status" value="1"/>
</dbReference>
<evidence type="ECO:0000256" key="13">
    <source>
        <dbReference type="SAM" id="Phobius"/>
    </source>
</evidence>
<keyword evidence="4 13" id="KW-0812">Transmembrane</keyword>
<feature type="binding site" description="axial binding residue" evidence="11">
    <location>
        <position position="459"/>
    </location>
    <ligand>
        <name>heme</name>
        <dbReference type="ChEBI" id="CHEBI:30413"/>
    </ligand>
    <ligandPart>
        <name>Fe</name>
        <dbReference type="ChEBI" id="CHEBI:18248"/>
    </ligandPart>
</feature>
<keyword evidence="6 13" id="KW-1133">Transmembrane helix</keyword>
<dbReference type="PRINTS" id="PR00463">
    <property type="entry name" value="EP450I"/>
</dbReference>
<comment type="cofactor">
    <cofactor evidence="11">
        <name>heme</name>
        <dbReference type="ChEBI" id="CHEBI:30413"/>
    </cofactor>
</comment>
<dbReference type="InterPro" id="IPR002401">
    <property type="entry name" value="Cyt_P450_E_grp-I"/>
</dbReference>
<accession>A0AAP0II74</accession>
<evidence type="ECO:0000256" key="6">
    <source>
        <dbReference type="ARBA" id="ARBA00022989"/>
    </source>
</evidence>
<comment type="similarity">
    <text evidence="2 12">Belongs to the cytochrome P450 family.</text>
</comment>
<keyword evidence="5 11" id="KW-0479">Metal-binding</keyword>
<reference evidence="14 15" key="1">
    <citation type="submission" date="2024-01" db="EMBL/GenBank/DDBJ databases">
        <title>Genome assemblies of Stephania.</title>
        <authorList>
            <person name="Yang L."/>
        </authorList>
    </citation>
    <scope>NUCLEOTIDE SEQUENCE [LARGE SCALE GENOMIC DNA]</scope>
    <source>
        <strain evidence="14">QJT</strain>
        <tissue evidence="14">Leaf</tissue>
    </source>
</reference>
<organism evidence="14 15">
    <name type="scientific">Stephania japonica</name>
    <dbReference type="NCBI Taxonomy" id="461633"/>
    <lineage>
        <taxon>Eukaryota</taxon>
        <taxon>Viridiplantae</taxon>
        <taxon>Streptophyta</taxon>
        <taxon>Embryophyta</taxon>
        <taxon>Tracheophyta</taxon>
        <taxon>Spermatophyta</taxon>
        <taxon>Magnoliopsida</taxon>
        <taxon>Ranunculales</taxon>
        <taxon>Menispermaceae</taxon>
        <taxon>Menispermoideae</taxon>
        <taxon>Cissampelideae</taxon>
        <taxon>Stephania</taxon>
    </lineage>
</organism>
<dbReference type="InterPro" id="IPR001128">
    <property type="entry name" value="Cyt_P450"/>
</dbReference>
<evidence type="ECO:0000256" key="2">
    <source>
        <dbReference type="ARBA" id="ARBA00010617"/>
    </source>
</evidence>
<dbReference type="PROSITE" id="PS00086">
    <property type="entry name" value="CYTOCHROME_P450"/>
    <property type="match status" value="1"/>
</dbReference>
<evidence type="ECO:0000256" key="4">
    <source>
        <dbReference type="ARBA" id="ARBA00022692"/>
    </source>
</evidence>
<keyword evidence="3 11" id="KW-0349">Heme</keyword>
<dbReference type="GO" id="GO:0004497">
    <property type="term" value="F:monooxygenase activity"/>
    <property type="evidence" value="ECO:0007669"/>
    <property type="project" value="UniProtKB-KW"/>
</dbReference>
<evidence type="ECO:0000256" key="8">
    <source>
        <dbReference type="ARBA" id="ARBA00023004"/>
    </source>
</evidence>
<evidence type="ECO:0000256" key="7">
    <source>
        <dbReference type="ARBA" id="ARBA00023002"/>
    </source>
</evidence>
<dbReference type="InterPro" id="IPR050665">
    <property type="entry name" value="Cytochrome_P450_Monooxygen"/>
</dbReference>
<protein>
    <recommendedName>
        <fullName evidence="16">Cytochrome P450</fullName>
    </recommendedName>
</protein>
<keyword evidence="8 11" id="KW-0408">Iron</keyword>
<dbReference type="GO" id="GO:0005506">
    <property type="term" value="F:iron ion binding"/>
    <property type="evidence" value="ECO:0007669"/>
    <property type="project" value="InterPro"/>
</dbReference>
<dbReference type="GO" id="GO:0016020">
    <property type="term" value="C:membrane"/>
    <property type="evidence" value="ECO:0007669"/>
    <property type="project" value="UniProtKB-SubCell"/>
</dbReference>
<dbReference type="Pfam" id="PF00067">
    <property type="entry name" value="p450"/>
    <property type="match status" value="1"/>
</dbReference>
<evidence type="ECO:0000256" key="11">
    <source>
        <dbReference type="PIRSR" id="PIRSR602401-1"/>
    </source>
</evidence>
<evidence type="ECO:0000256" key="1">
    <source>
        <dbReference type="ARBA" id="ARBA00004370"/>
    </source>
</evidence>
<gene>
    <name evidence="14" type="ORF">Sjap_014931</name>
</gene>
<dbReference type="GO" id="GO:0020037">
    <property type="term" value="F:heme binding"/>
    <property type="evidence" value="ECO:0007669"/>
    <property type="project" value="InterPro"/>
</dbReference>
<dbReference type="GO" id="GO:0044550">
    <property type="term" value="P:secondary metabolite biosynthetic process"/>
    <property type="evidence" value="ECO:0007669"/>
    <property type="project" value="UniProtKB-ARBA"/>
</dbReference>
<evidence type="ECO:0000256" key="12">
    <source>
        <dbReference type="RuleBase" id="RU000461"/>
    </source>
</evidence>
<keyword evidence="10 13" id="KW-0472">Membrane</keyword>
<evidence type="ECO:0000256" key="9">
    <source>
        <dbReference type="ARBA" id="ARBA00023033"/>
    </source>
</evidence>
<dbReference type="InterPro" id="IPR017972">
    <property type="entry name" value="Cyt_P450_CS"/>
</dbReference>
<dbReference type="Gene3D" id="1.10.630.10">
    <property type="entry name" value="Cytochrome P450"/>
    <property type="match status" value="1"/>
</dbReference>
<evidence type="ECO:0000256" key="3">
    <source>
        <dbReference type="ARBA" id="ARBA00022617"/>
    </source>
</evidence>